<name>A0A2U8H9T1_9RHOB</name>
<evidence type="ECO:0000259" key="2">
    <source>
        <dbReference type="Pfam" id="PF04296"/>
    </source>
</evidence>
<feature type="domain" description="YlxR" evidence="2">
    <location>
        <begin position="16"/>
        <end position="86"/>
    </location>
</feature>
<dbReference type="OrthoDB" id="9799836at2"/>
<gene>
    <name evidence="3" type="ORF">CEW88_02605</name>
</gene>
<dbReference type="AlphaFoldDB" id="A0A2U8H9T1"/>
<protein>
    <recommendedName>
        <fullName evidence="2">YlxR domain-containing protein</fullName>
    </recommendedName>
</protein>
<evidence type="ECO:0000313" key="4">
    <source>
        <dbReference type="Proteomes" id="UP000244915"/>
    </source>
</evidence>
<evidence type="ECO:0000256" key="1">
    <source>
        <dbReference type="SAM" id="MobiDB-lite"/>
    </source>
</evidence>
<evidence type="ECO:0000313" key="3">
    <source>
        <dbReference type="EMBL" id="AWI82652.1"/>
    </source>
</evidence>
<proteinExistence type="predicted"/>
<dbReference type="InterPro" id="IPR037465">
    <property type="entry name" value="YlxR"/>
</dbReference>
<dbReference type="CDD" id="cd00279">
    <property type="entry name" value="YlxR"/>
    <property type="match status" value="1"/>
</dbReference>
<dbReference type="InterPro" id="IPR035931">
    <property type="entry name" value="YlxR-like_sf"/>
</dbReference>
<dbReference type="Pfam" id="PF04296">
    <property type="entry name" value="YlxR"/>
    <property type="match status" value="1"/>
</dbReference>
<accession>A0A2U8H9T1</accession>
<dbReference type="Gene3D" id="3.30.1330.30">
    <property type="match status" value="1"/>
</dbReference>
<dbReference type="RefSeq" id="WP_108964549.1">
    <property type="nucleotide sequence ID" value="NZ_CP022189.1"/>
</dbReference>
<dbReference type="InterPro" id="IPR007393">
    <property type="entry name" value="YlxR_dom"/>
</dbReference>
<dbReference type="NCBIfam" id="NF006622">
    <property type="entry name" value="PRK09190.1"/>
    <property type="match status" value="1"/>
</dbReference>
<dbReference type="Proteomes" id="UP000244915">
    <property type="component" value="Chromosome 1"/>
</dbReference>
<feature type="region of interest" description="Disordered" evidence="1">
    <location>
        <begin position="1"/>
        <end position="22"/>
    </location>
</feature>
<dbReference type="InterPro" id="IPR029064">
    <property type="entry name" value="Ribosomal_eL30-like_sf"/>
</dbReference>
<dbReference type="EMBL" id="CP022189">
    <property type="protein sequence ID" value="AWI82652.1"/>
    <property type="molecule type" value="Genomic_DNA"/>
</dbReference>
<reference evidence="3 4" key="1">
    <citation type="submission" date="2017-06" db="EMBL/GenBank/DDBJ databases">
        <title>Yangia sp. YSBP01 complete genome sequence.</title>
        <authorList>
            <person name="Woo J.-H."/>
            <person name="Kim H.-S."/>
        </authorList>
    </citation>
    <scope>NUCLEOTIDE SEQUENCE [LARGE SCALE GENOMIC DNA]</scope>
    <source>
        <strain evidence="3 4">YSBP01</strain>
    </source>
</reference>
<dbReference type="KEGG" id="ypac:CEW88_02605"/>
<dbReference type="SUPFAM" id="SSF64376">
    <property type="entry name" value="YlxR-like"/>
    <property type="match status" value="1"/>
</dbReference>
<feature type="compositionally biased region" description="Basic and acidic residues" evidence="1">
    <location>
        <begin position="1"/>
        <end position="18"/>
    </location>
</feature>
<dbReference type="Gene3D" id="3.30.1230.10">
    <property type="entry name" value="YlxR-like"/>
    <property type="match status" value="1"/>
</dbReference>
<dbReference type="PANTHER" id="PTHR34215">
    <property type="entry name" value="BLL0784 PROTEIN"/>
    <property type="match status" value="1"/>
</dbReference>
<sequence length="217" mass="22462">MSRGGQDKDGADGPERRCIATGDVEPKGGLIRFVVGPEGQVVPDLAGKLPGRGIWVSADRKALEKAAGKGLFARAAKGPVTVPEGLPDLIEGMLARRVVELISLARKGGGAVSGYEKVKDWLSKEEARVLIQAEDGSARGKTKLSTPYGGNYIGWLTADELGLAFGREKVIHAALGAGGLTKRVVEEAQRLKGLRVASADAKTAAGAAAGGKGRRKG</sequence>
<dbReference type="PANTHER" id="PTHR34215:SF1">
    <property type="entry name" value="YLXR DOMAIN-CONTAINING PROTEIN"/>
    <property type="match status" value="1"/>
</dbReference>
<organism evidence="3 4">
    <name type="scientific">Alloyangia pacifica</name>
    <dbReference type="NCBI Taxonomy" id="311180"/>
    <lineage>
        <taxon>Bacteria</taxon>
        <taxon>Pseudomonadati</taxon>
        <taxon>Pseudomonadota</taxon>
        <taxon>Alphaproteobacteria</taxon>
        <taxon>Rhodobacterales</taxon>
        <taxon>Roseobacteraceae</taxon>
        <taxon>Alloyangia</taxon>
    </lineage>
</organism>
<dbReference type="SUPFAM" id="SSF55315">
    <property type="entry name" value="L30e-like"/>
    <property type="match status" value="1"/>
</dbReference>